<dbReference type="Pfam" id="PF07905">
    <property type="entry name" value="PucR"/>
    <property type="match status" value="1"/>
</dbReference>
<feature type="domain" description="Purine catabolism PurC-like" evidence="1">
    <location>
        <begin position="7"/>
        <end position="136"/>
    </location>
</feature>
<organism evidence="3 4">
    <name type="scientific">Anaerotruncus colihominis</name>
    <dbReference type="NCBI Taxonomy" id="169435"/>
    <lineage>
        <taxon>Bacteria</taxon>
        <taxon>Bacillati</taxon>
        <taxon>Bacillota</taxon>
        <taxon>Clostridia</taxon>
        <taxon>Eubacteriales</taxon>
        <taxon>Oscillospiraceae</taxon>
        <taxon>Anaerotruncus</taxon>
    </lineage>
</organism>
<evidence type="ECO:0000259" key="1">
    <source>
        <dbReference type="Pfam" id="PF07905"/>
    </source>
</evidence>
<sequence length="531" mass="61012">MSITLKDLLSLPVMEGAIVRAGTLSLSNTVSGIGIVDQFDIQFNYDELFHTSKYLLGEILLSSYFLTFPLQVKLDCLHFLSRVGASGILVMNIGMFKEDFEPEVIQTAEELDFPLIQMPSHRHSCSELITPIMEQILEDRKNQNYWTNIVLEYMASLSAQERSLTLLVDIISQYTHFSIGLYDKNLNLLHGADWAGEDFKPLHDANFTISHGEKLSTRTSYQSAFVSKTGNRYYFTRSPIFFSDPVLRYLTVISKQGAVNQIQFEQVMESIRLYLCIWEKNRSDKTALCHALIHNEPIKIQSLAKRLSVDIKKIHAVLIFSMTNRAKKEPDLLRTKLEKHYYSQGFTPISEVNGDCIVLFLEFPDYEINRYDFFMESEKAFSSYEEIERMMIHADYYNPGIYKDLFEEYVAYNAYLHRILPSKKVFNLGELHFCSECAAVASDKKASDHALTILHPILHAASGADTLLETLETFIIDANGNIDKSAEMLYVHKGTVKYRLKRINEILGFDMRKMPESLTIYKALALYRILK</sequence>
<dbReference type="PANTHER" id="PTHR33744:SF16">
    <property type="entry name" value="CARBOHYDRATE DIACID REGULATOR"/>
    <property type="match status" value="1"/>
</dbReference>
<gene>
    <name evidence="3" type="ORF">D0435_02610</name>
</gene>
<name>A0A845QGN4_9FIRM</name>
<dbReference type="Proteomes" id="UP000446866">
    <property type="component" value="Unassembled WGS sequence"/>
</dbReference>
<evidence type="ECO:0000259" key="2">
    <source>
        <dbReference type="Pfam" id="PF13556"/>
    </source>
</evidence>
<dbReference type="Gene3D" id="1.10.10.2840">
    <property type="entry name" value="PucR C-terminal helix-turn-helix domain"/>
    <property type="match status" value="1"/>
</dbReference>
<dbReference type="Pfam" id="PF13556">
    <property type="entry name" value="HTH_30"/>
    <property type="match status" value="1"/>
</dbReference>
<evidence type="ECO:0000313" key="4">
    <source>
        <dbReference type="Proteomes" id="UP000446866"/>
    </source>
</evidence>
<evidence type="ECO:0000313" key="3">
    <source>
        <dbReference type="EMBL" id="NBH60566.1"/>
    </source>
</evidence>
<keyword evidence="4" id="KW-1185">Reference proteome</keyword>
<dbReference type="RefSeq" id="WP_160200865.1">
    <property type="nucleotide sequence ID" value="NZ_QXWK01000003.1"/>
</dbReference>
<dbReference type="InterPro" id="IPR051448">
    <property type="entry name" value="CdaR-like_regulators"/>
</dbReference>
<dbReference type="EMBL" id="QXWK01000003">
    <property type="protein sequence ID" value="NBH60566.1"/>
    <property type="molecule type" value="Genomic_DNA"/>
</dbReference>
<protein>
    <submittedName>
        <fullName evidence="3">PucR family transcriptional regulator</fullName>
    </submittedName>
</protein>
<reference evidence="3 4" key="1">
    <citation type="submission" date="2018-08" db="EMBL/GenBank/DDBJ databases">
        <title>Murine metabolic-syndrome-specific gut microbial biobank.</title>
        <authorList>
            <person name="Liu C."/>
        </authorList>
    </citation>
    <scope>NUCLEOTIDE SEQUENCE [LARGE SCALE GENOMIC DNA]</scope>
    <source>
        <strain evidence="3 4">28</strain>
    </source>
</reference>
<dbReference type="InterPro" id="IPR042070">
    <property type="entry name" value="PucR_C-HTH_sf"/>
</dbReference>
<dbReference type="PANTHER" id="PTHR33744">
    <property type="entry name" value="CARBOHYDRATE DIACID REGULATOR"/>
    <property type="match status" value="1"/>
</dbReference>
<dbReference type="InterPro" id="IPR012914">
    <property type="entry name" value="PucR_dom"/>
</dbReference>
<comment type="caution">
    <text evidence="3">The sequence shown here is derived from an EMBL/GenBank/DDBJ whole genome shotgun (WGS) entry which is preliminary data.</text>
</comment>
<accession>A0A845QGN4</accession>
<proteinExistence type="predicted"/>
<dbReference type="AlphaFoldDB" id="A0A845QGN4"/>
<feature type="domain" description="PucR C-terminal helix-turn-helix" evidence="2">
    <location>
        <begin position="467"/>
        <end position="525"/>
    </location>
</feature>
<dbReference type="InterPro" id="IPR025736">
    <property type="entry name" value="PucR_C-HTH_dom"/>
</dbReference>